<keyword evidence="3 7" id="KW-0999">Mitochondrion inner membrane</keyword>
<dbReference type="Pfam" id="PF09731">
    <property type="entry name" value="Mitofilin"/>
    <property type="match status" value="1"/>
</dbReference>
<dbReference type="InterPro" id="IPR019133">
    <property type="entry name" value="MIC60"/>
</dbReference>
<feature type="compositionally biased region" description="Polar residues" evidence="9">
    <location>
        <begin position="164"/>
        <end position="176"/>
    </location>
</feature>
<keyword evidence="8" id="KW-0175">Coiled coil</keyword>
<dbReference type="EMBL" id="CABPRJ010000477">
    <property type="protein sequence ID" value="VVC27905.1"/>
    <property type="molecule type" value="Genomic_DNA"/>
</dbReference>
<dbReference type="OrthoDB" id="10261039at2759"/>
<dbReference type="PANTHER" id="PTHR15415">
    <property type="entry name" value="MITOFILIN"/>
    <property type="match status" value="1"/>
</dbReference>
<dbReference type="GO" id="GO:0042407">
    <property type="term" value="P:cristae formation"/>
    <property type="evidence" value="ECO:0007669"/>
    <property type="project" value="TreeGrafter"/>
</dbReference>
<name>A0A5E4M6W2_9HEMI</name>
<accession>A0A5E4M6W2</accession>
<proteinExistence type="inferred from homology"/>
<evidence type="ECO:0000313" key="11">
    <source>
        <dbReference type="Proteomes" id="UP000325440"/>
    </source>
</evidence>
<keyword evidence="4 7" id="KW-1133">Transmembrane helix</keyword>
<evidence type="ECO:0000256" key="2">
    <source>
        <dbReference type="ARBA" id="ARBA00022692"/>
    </source>
</evidence>
<dbReference type="GO" id="GO:0061617">
    <property type="term" value="C:MICOS complex"/>
    <property type="evidence" value="ECO:0007669"/>
    <property type="project" value="TreeGrafter"/>
</dbReference>
<reference evidence="10 11" key="1">
    <citation type="submission" date="2019-08" db="EMBL/GenBank/DDBJ databases">
        <authorList>
            <person name="Alioto T."/>
            <person name="Alioto T."/>
            <person name="Gomez Garrido J."/>
        </authorList>
    </citation>
    <scope>NUCLEOTIDE SEQUENCE [LARGE SCALE GENOMIC DNA]</scope>
</reference>
<dbReference type="PANTHER" id="PTHR15415:SF7">
    <property type="entry name" value="MICOS COMPLEX SUBUNIT MIC60"/>
    <property type="match status" value="1"/>
</dbReference>
<evidence type="ECO:0000256" key="1">
    <source>
        <dbReference type="ARBA" id="ARBA00010877"/>
    </source>
</evidence>
<comment type="function">
    <text evidence="7">Component of the MICOS complex, a large protein complex of the mitochondrial inner membrane that plays crucial roles in the maintenance of crista junctions, inner membrane architecture, and formation of contact sites to the outer membrane.</text>
</comment>
<sequence>MYKIPQLKAVGSILARSKTANFQLVGHRLQSINTSTNDVKPKSQFVFYLTSTVFTGVVGIAATVVYSKYDPNFRKLITNNIPGSDKFIKICLFEDKEIVDQSKKLGGRIVCKVAQQVKTIKESVGVQSDNFVNKTIDQIKSVTKSLPVSVPLVLNKKEKEEPQQIISKNQNESVKNYTEKTKSKENVDNPTPEPAIVVTPPRQYTLDELETEILQKSSMAIAALKIATEAIKEYSKNMFNLIESATKKIDPNFNISLQKLEDRKNEIYTKAFEDFKKYGKEIAEKQKLLNNSKFEESPDRLAKSIHKTNEALEELTHANLSLENEYYNLDYIKKYATNVNEAQTSLIKEFESLFPDSDLTQHKINIKNNDFDIFLLYSLKKLNYYQDKLSKQEGILDRKINNAMNTEFLNIETINEINSRLNSEIYKLEEQFNKQLNEFDVKVGEDLQVQLKANAQAHADLVAKAVDFTKEEFENQVHEELSALEKLEHQKYQAQLDLLKSELQSVVNNLKEQATNEKKIFTNQAIWEAGEFLKSSLASSDNEEPIDIKNQINAINKLGASDSVVKQVVSAVPSKALENGVYSKGQLKEDFNQVEKRVYQTALIPDDSFSLPLMVFSYFTSLFVIRHSHISPSEVNNEEFDPLELNTYEIIERARYCIDRDDILQALKYLNLLSGCSRVVAKEWMKKATVFLETKQAIDLLISYTTVISYSAAHTI</sequence>
<evidence type="ECO:0000256" key="7">
    <source>
        <dbReference type="RuleBase" id="RU363000"/>
    </source>
</evidence>
<evidence type="ECO:0000256" key="4">
    <source>
        <dbReference type="ARBA" id="ARBA00022989"/>
    </source>
</evidence>
<feature type="coiled-coil region" evidence="8">
    <location>
        <begin position="411"/>
        <end position="438"/>
    </location>
</feature>
<comment type="subunit">
    <text evidence="7">Component of the mitochondrial contact site and cristae organizing system (MICOS) complex.</text>
</comment>
<keyword evidence="5 7" id="KW-0496">Mitochondrion</keyword>
<evidence type="ECO:0000313" key="10">
    <source>
        <dbReference type="EMBL" id="VVC27905.1"/>
    </source>
</evidence>
<comment type="similarity">
    <text evidence="1 7">Belongs to the MICOS complex subunit Mic60 family.</text>
</comment>
<dbReference type="AlphaFoldDB" id="A0A5E4M6W2"/>
<feature type="region of interest" description="Disordered" evidence="9">
    <location>
        <begin position="161"/>
        <end position="197"/>
    </location>
</feature>
<keyword evidence="11" id="KW-1185">Reference proteome</keyword>
<keyword evidence="2 7" id="KW-0812">Transmembrane</keyword>
<evidence type="ECO:0000256" key="6">
    <source>
        <dbReference type="ARBA" id="ARBA00023136"/>
    </source>
</evidence>
<feature type="coiled-coil region" evidence="8">
    <location>
        <begin position="470"/>
        <end position="520"/>
    </location>
</feature>
<evidence type="ECO:0000256" key="3">
    <source>
        <dbReference type="ARBA" id="ARBA00022792"/>
    </source>
</evidence>
<evidence type="ECO:0000256" key="8">
    <source>
        <dbReference type="SAM" id="Coils"/>
    </source>
</evidence>
<protein>
    <recommendedName>
        <fullName evidence="7">MICOS complex subunit MIC60</fullName>
    </recommendedName>
    <alternativeName>
        <fullName evidence="7">Mitofilin</fullName>
    </alternativeName>
</protein>
<keyword evidence="6 7" id="KW-0472">Membrane</keyword>
<feature type="transmembrane region" description="Helical" evidence="7">
    <location>
        <begin position="45"/>
        <end position="66"/>
    </location>
</feature>
<feature type="compositionally biased region" description="Basic and acidic residues" evidence="9">
    <location>
        <begin position="177"/>
        <end position="187"/>
    </location>
</feature>
<organism evidence="10 11">
    <name type="scientific">Cinara cedri</name>
    <dbReference type="NCBI Taxonomy" id="506608"/>
    <lineage>
        <taxon>Eukaryota</taxon>
        <taxon>Metazoa</taxon>
        <taxon>Ecdysozoa</taxon>
        <taxon>Arthropoda</taxon>
        <taxon>Hexapoda</taxon>
        <taxon>Insecta</taxon>
        <taxon>Pterygota</taxon>
        <taxon>Neoptera</taxon>
        <taxon>Paraneoptera</taxon>
        <taxon>Hemiptera</taxon>
        <taxon>Sternorrhyncha</taxon>
        <taxon>Aphidomorpha</taxon>
        <taxon>Aphidoidea</taxon>
        <taxon>Aphididae</taxon>
        <taxon>Lachninae</taxon>
        <taxon>Cinara</taxon>
    </lineage>
</organism>
<comment type="subcellular location">
    <subcellularLocation>
        <location evidence="7">Mitochondrion inner membrane</location>
        <topology evidence="7">Single-pass membrane protein</topology>
    </subcellularLocation>
</comment>
<evidence type="ECO:0000256" key="9">
    <source>
        <dbReference type="SAM" id="MobiDB-lite"/>
    </source>
</evidence>
<evidence type="ECO:0000256" key="5">
    <source>
        <dbReference type="ARBA" id="ARBA00023128"/>
    </source>
</evidence>
<gene>
    <name evidence="10" type="ORF">CINCED_3A010541</name>
</gene>
<dbReference type="Proteomes" id="UP000325440">
    <property type="component" value="Unassembled WGS sequence"/>
</dbReference>